<evidence type="ECO:0008006" key="4">
    <source>
        <dbReference type="Google" id="ProtNLM"/>
    </source>
</evidence>
<organism evidence="2 3">
    <name type="scientific">Pseudomonas mediterranea</name>
    <dbReference type="NCBI Taxonomy" id="183795"/>
    <lineage>
        <taxon>Bacteria</taxon>
        <taxon>Pseudomonadati</taxon>
        <taxon>Pseudomonadota</taxon>
        <taxon>Gammaproteobacteria</taxon>
        <taxon>Pseudomonadales</taxon>
        <taxon>Pseudomonadaceae</taxon>
        <taxon>Pseudomonas</taxon>
    </lineage>
</organism>
<dbReference type="PROSITE" id="PS51257">
    <property type="entry name" value="PROKAR_LIPOPROTEIN"/>
    <property type="match status" value="1"/>
</dbReference>
<dbReference type="EMBL" id="LT629790">
    <property type="protein sequence ID" value="SDU76551.1"/>
    <property type="molecule type" value="Genomic_DNA"/>
</dbReference>
<protein>
    <recommendedName>
        <fullName evidence="4">Lipoprotein</fullName>
    </recommendedName>
</protein>
<dbReference type="Proteomes" id="UP000183772">
    <property type="component" value="Chromosome I"/>
</dbReference>
<proteinExistence type="predicted"/>
<feature type="signal peptide" evidence="1">
    <location>
        <begin position="1"/>
        <end position="16"/>
    </location>
</feature>
<name>A0AAX2DJU4_9PSED</name>
<dbReference type="RefSeq" id="WP_047699324.1">
    <property type="nucleotide sequence ID" value="NZ_CP046874.1"/>
</dbReference>
<accession>A0AAX2DJU4</accession>
<evidence type="ECO:0000256" key="1">
    <source>
        <dbReference type="SAM" id="SignalP"/>
    </source>
</evidence>
<evidence type="ECO:0000313" key="3">
    <source>
        <dbReference type="Proteomes" id="UP000183772"/>
    </source>
</evidence>
<sequence length="190" mass="20439">MKTYLALPLAVTLAFAITGCGSRQVSVQPSSKPVIPLASNQHQASLTFRTLGGAGDHPVSYFLGAADANEYTMSSAGERVYDANYFKRVPGYLKKMAGGTDSIDTLVTAEKPLKVSASVKRQIATLNGIPMHSLFGYSITPQPAAQVFTPEPQKNYLIETVIADDYVMKVYELSSAGERKEVSVTINADK</sequence>
<keyword evidence="1" id="KW-0732">Signal</keyword>
<evidence type="ECO:0000313" key="2">
    <source>
        <dbReference type="EMBL" id="SDU76551.1"/>
    </source>
</evidence>
<gene>
    <name evidence="2" type="ORF">SAMN05216476_5717</name>
</gene>
<feature type="chain" id="PRO_5043959782" description="Lipoprotein" evidence="1">
    <location>
        <begin position="17"/>
        <end position="190"/>
    </location>
</feature>
<keyword evidence="3" id="KW-1185">Reference proteome</keyword>
<dbReference type="AlphaFoldDB" id="A0AAX2DJU4"/>
<dbReference type="GeneID" id="76215653"/>
<reference evidence="2 3" key="1">
    <citation type="submission" date="2016-10" db="EMBL/GenBank/DDBJ databases">
        <authorList>
            <person name="Varghese N."/>
            <person name="Submissions S."/>
        </authorList>
    </citation>
    <scope>NUCLEOTIDE SEQUENCE [LARGE SCALE GENOMIC DNA]</scope>
    <source>
        <strain evidence="2 3">DSM 16733</strain>
    </source>
</reference>